<sequence>MEDDYMMVIIPCIAEIAASDTPERVKKLRLGAVSELQRYLHYYRQLGYMPKLLYAIADRKCRMIASATTKAEMQKLVRPNCPHYDGAGFIPAAYNVPEEELICWSETSLKGPLTAEGFQRYMELFKLVLPEESRRLAL</sequence>
<name>A0AAE3ADW5_9FIRM</name>
<comment type="caution">
    <text evidence="1">The sequence shown here is derived from an EMBL/GenBank/DDBJ whole genome shotgun (WGS) entry which is preliminary data.</text>
</comment>
<proteinExistence type="predicted"/>
<evidence type="ECO:0000313" key="1">
    <source>
        <dbReference type="EMBL" id="MCC2128168.1"/>
    </source>
</evidence>
<dbReference type="AlphaFoldDB" id="A0AAE3ADW5"/>
<gene>
    <name evidence="1" type="ORF">LKD37_01310</name>
</gene>
<protein>
    <submittedName>
        <fullName evidence="1">Uncharacterized protein</fullName>
    </submittedName>
</protein>
<evidence type="ECO:0000313" key="2">
    <source>
        <dbReference type="Proteomes" id="UP001199319"/>
    </source>
</evidence>
<organism evidence="1 2">
    <name type="scientific">Brotocaccenecus cirricatena</name>
    <dbReference type="NCBI Taxonomy" id="3064195"/>
    <lineage>
        <taxon>Bacteria</taxon>
        <taxon>Bacillati</taxon>
        <taxon>Bacillota</taxon>
        <taxon>Clostridia</taxon>
        <taxon>Eubacteriales</taxon>
        <taxon>Oscillospiraceae</taxon>
        <taxon>Brotocaccenecus</taxon>
    </lineage>
</organism>
<keyword evidence="2" id="KW-1185">Reference proteome</keyword>
<dbReference type="Proteomes" id="UP001199319">
    <property type="component" value="Unassembled WGS sequence"/>
</dbReference>
<reference evidence="1" key="1">
    <citation type="submission" date="2021-10" db="EMBL/GenBank/DDBJ databases">
        <title>Anaerobic single-cell dispensing facilitates the cultivation of human gut bacteria.</title>
        <authorList>
            <person name="Afrizal A."/>
        </authorList>
    </citation>
    <scope>NUCLEOTIDE SEQUENCE</scope>
    <source>
        <strain evidence="1">CLA-AA-H272</strain>
    </source>
</reference>
<accession>A0AAE3ADW5</accession>
<dbReference type="EMBL" id="JAJEPW010000002">
    <property type="protein sequence ID" value="MCC2128168.1"/>
    <property type="molecule type" value="Genomic_DNA"/>
</dbReference>